<dbReference type="SUPFAM" id="SSF160387">
    <property type="entry name" value="NosL/MerB-like"/>
    <property type="match status" value="1"/>
</dbReference>
<evidence type="ECO:0000256" key="1">
    <source>
        <dbReference type="SAM" id="SignalP"/>
    </source>
</evidence>
<dbReference type="Proteomes" id="UP000027432">
    <property type="component" value="Unassembled WGS sequence"/>
</dbReference>
<keyword evidence="1" id="KW-0732">Signal</keyword>
<dbReference type="STRING" id="1353537.TP2_12845"/>
<dbReference type="PROSITE" id="PS51318">
    <property type="entry name" value="TAT"/>
    <property type="match status" value="1"/>
</dbReference>
<feature type="chain" id="PRO_5001694441" description="Nitrous oxide reductase accessory protein NosL" evidence="1">
    <location>
        <begin position="37"/>
        <end position="180"/>
    </location>
</feature>
<reference evidence="2 3" key="1">
    <citation type="submission" date="2013-07" db="EMBL/GenBank/DDBJ databases">
        <title>Thioclava pacifica DSM 10166 Genome Sequencing.</title>
        <authorList>
            <person name="Lai Q."/>
            <person name="Shao Z."/>
        </authorList>
    </citation>
    <scope>NUCLEOTIDE SEQUENCE [LARGE SCALE GENOMIC DNA]</scope>
    <source>
        <strain evidence="2 3">DSM 10166</strain>
    </source>
</reference>
<dbReference type="Pfam" id="PF05573">
    <property type="entry name" value="NosL"/>
    <property type="match status" value="1"/>
</dbReference>
<organism evidence="2 3">
    <name type="scientific">Thioclava pacifica DSM 10166</name>
    <dbReference type="NCBI Taxonomy" id="1353537"/>
    <lineage>
        <taxon>Bacteria</taxon>
        <taxon>Pseudomonadati</taxon>
        <taxon>Pseudomonadota</taxon>
        <taxon>Alphaproteobacteria</taxon>
        <taxon>Rhodobacterales</taxon>
        <taxon>Paracoccaceae</taxon>
        <taxon>Thioclava</taxon>
    </lineage>
</organism>
<comment type="caution">
    <text evidence="2">The sequence shown here is derived from an EMBL/GenBank/DDBJ whole genome shotgun (WGS) entry which is preliminary data.</text>
</comment>
<gene>
    <name evidence="2" type="ORF">TP2_12845</name>
</gene>
<evidence type="ECO:0000313" key="3">
    <source>
        <dbReference type="Proteomes" id="UP000027432"/>
    </source>
</evidence>
<dbReference type="PANTHER" id="PTHR41247">
    <property type="entry name" value="HTH-TYPE TRANSCRIPTIONAL REPRESSOR YCNK"/>
    <property type="match status" value="1"/>
</dbReference>
<accession>A0A074J1K7</accession>
<dbReference type="InterPro" id="IPR008719">
    <property type="entry name" value="N2O_reductase_NosL"/>
</dbReference>
<dbReference type="InterPro" id="IPR006311">
    <property type="entry name" value="TAT_signal"/>
</dbReference>
<name>A0A074J1K7_9RHOB</name>
<protein>
    <recommendedName>
        <fullName evidence="4">Nitrous oxide reductase accessory protein NosL</fullName>
    </recommendedName>
</protein>
<dbReference type="eggNOG" id="COG4314">
    <property type="taxonomic scope" value="Bacteria"/>
</dbReference>
<evidence type="ECO:0008006" key="4">
    <source>
        <dbReference type="Google" id="ProtNLM"/>
    </source>
</evidence>
<keyword evidence="3" id="KW-1185">Reference proteome</keyword>
<feature type="signal peptide" evidence="1">
    <location>
        <begin position="1"/>
        <end position="36"/>
    </location>
</feature>
<dbReference type="EMBL" id="AUND01000039">
    <property type="protein sequence ID" value="KEO51276.1"/>
    <property type="molecule type" value="Genomic_DNA"/>
</dbReference>
<proteinExistence type="predicted"/>
<dbReference type="AlphaFoldDB" id="A0A074J1K7"/>
<dbReference type="PANTHER" id="PTHR41247:SF1">
    <property type="entry name" value="HTH-TYPE TRANSCRIPTIONAL REPRESSOR YCNK"/>
    <property type="match status" value="1"/>
</dbReference>
<sequence length="180" mass="19789">MCNHQNPRPSRRRMLALMAASSAAMGLGVTPQLAQAAATPIDLPKPGPKDTCPVCGMFVAKYPEWVATVLYEDGHADHFDGAKDFFKYLHDMEKYAQGRTADQIKGMGVTEYYSLKMIEAHGAIYAIGSDVLGPMGHELIPLMNEADASDFLKDHKGKRTLAFDEVKDDLLTRLDNGQTD</sequence>
<dbReference type="Gene3D" id="3.30.70.2050">
    <property type="match status" value="1"/>
</dbReference>
<evidence type="ECO:0000313" key="2">
    <source>
        <dbReference type="EMBL" id="KEO51276.1"/>
    </source>
</evidence>
<dbReference type="RefSeq" id="WP_038079402.1">
    <property type="nucleotide sequence ID" value="NZ_AUND01000039.1"/>
</dbReference>